<accession>A0ABQ5PVT8</accession>
<protein>
    <recommendedName>
        <fullName evidence="4">DUF3857 domain-containing protein</fullName>
    </recommendedName>
</protein>
<dbReference type="RefSeq" id="WP_285606767.1">
    <property type="nucleotide sequence ID" value="NZ_BSDC01000001.1"/>
</dbReference>
<evidence type="ECO:0000313" key="2">
    <source>
        <dbReference type="EMBL" id="GLH66482.1"/>
    </source>
</evidence>
<organism evidence="2 3">
    <name type="scientific">Geothrix edaphica</name>
    <dbReference type="NCBI Taxonomy" id="2927976"/>
    <lineage>
        <taxon>Bacteria</taxon>
        <taxon>Pseudomonadati</taxon>
        <taxon>Acidobacteriota</taxon>
        <taxon>Holophagae</taxon>
        <taxon>Holophagales</taxon>
        <taxon>Holophagaceae</taxon>
        <taxon>Geothrix</taxon>
    </lineage>
</organism>
<name>A0ABQ5PVT8_9BACT</name>
<evidence type="ECO:0000313" key="3">
    <source>
        <dbReference type="Proteomes" id="UP001165044"/>
    </source>
</evidence>
<gene>
    <name evidence="2" type="ORF">GETHED_08460</name>
</gene>
<comment type="caution">
    <text evidence="2">The sequence shown here is derived from an EMBL/GenBank/DDBJ whole genome shotgun (WGS) entry which is preliminary data.</text>
</comment>
<feature type="chain" id="PRO_5047282781" description="DUF3857 domain-containing protein" evidence="1">
    <location>
        <begin position="24"/>
        <end position="647"/>
    </location>
</feature>
<keyword evidence="3" id="KW-1185">Reference proteome</keyword>
<proteinExistence type="predicted"/>
<sequence>MKTRIMSAVFCLTIRLMAGNAWLPIPPEVWAIKDGPTGAVILEDRMKLNVLTIDYVYRVRVFAEAGRQAAEIPDLPSSATGVKGRTVYPDGRQVEFNSRKDFAERVIESGNGERRKTHLVAPGVTTDCVVEFQWSESADGLLRGLPARFYQGLYGVWILAHAYPTQVMAIEVAQPFPLAWSLSPGAAPAPEVTSSWNSKRLTFKNLPAVELPPYSLRPTLWLPRLVIFWQPDDIRGSVSEGADAYWNQAIRQHYKPDYEESIEKGGAFKTLAIELTTDLSGTPSKQAVTLLERLDSRIANLSQATFAESAALPKNFWKDFAPKNLAAAAKNGKTNAQGMRLIFYHLLKAAGLKPIIAKVPDREFTLFDWNHLNPWQFSTDLIGIEEPNGGMIWFDPTRRFATPGVVHPDYTAVTALIIDSSTWKGKKGLVGSLGANANLRRYTYRLNLDEDADRFEVDSEFAGYPEYVERNRYMALEPKEQSKLLKEKFEKEMKNLVVASAEVRNTSDAKASVTWHLKGSLEREAGRKRVLDPFPGMPWPLWVPGKLDDSRTAPIVLPYQATQLAIATFPVPRGYTMGPQQELKKQNLFGRVFWVPAFDPATGMGKVVLRVEVTAQSAPSTQWAEFRQFLGWIEDACRRQVTLSREG</sequence>
<dbReference type="EMBL" id="BSDC01000001">
    <property type="protein sequence ID" value="GLH66482.1"/>
    <property type="molecule type" value="Genomic_DNA"/>
</dbReference>
<reference evidence="2" key="1">
    <citation type="journal article" date="2023" name="Antonie Van Leeuwenhoek">
        <title>Mesoterricola silvestris gen. nov., sp. nov., Mesoterricola sediminis sp. nov., Geothrix oryzae sp. nov., Geothrix edaphica sp. nov., Geothrix rubra sp. nov., and Geothrix limicola sp. nov., six novel members of Acidobacteriota isolated from soils.</title>
        <authorList>
            <person name="Itoh H."/>
            <person name="Sugisawa Y."/>
            <person name="Mise K."/>
            <person name="Xu Z."/>
            <person name="Kuniyasu M."/>
            <person name="Ushijima N."/>
            <person name="Kawano K."/>
            <person name="Kobayashi E."/>
            <person name="Shiratori Y."/>
            <person name="Masuda Y."/>
            <person name="Senoo K."/>
        </authorList>
    </citation>
    <scope>NUCLEOTIDE SEQUENCE</scope>
    <source>
        <strain evidence="2">Red802</strain>
    </source>
</reference>
<keyword evidence="1" id="KW-0732">Signal</keyword>
<evidence type="ECO:0008006" key="4">
    <source>
        <dbReference type="Google" id="ProtNLM"/>
    </source>
</evidence>
<dbReference type="Proteomes" id="UP001165044">
    <property type="component" value="Unassembled WGS sequence"/>
</dbReference>
<dbReference type="Gene3D" id="2.60.40.3140">
    <property type="match status" value="1"/>
</dbReference>
<feature type="signal peptide" evidence="1">
    <location>
        <begin position="1"/>
        <end position="23"/>
    </location>
</feature>
<evidence type="ECO:0000256" key="1">
    <source>
        <dbReference type="SAM" id="SignalP"/>
    </source>
</evidence>